<dbReference type="GO" id="GO:0000307">
    <property type="term" value="C:cyclin-dependent protein kinase holoenzyme complex"/>
    <property type="evidence" value="ECO:0007669"/>
    <property type="project" value="UniProtKB-ARBA"/>
</dbReference>
<dbReference type="Pfam" id="PF00134">
    <property type="entry name" value="Cyclin_N"/>
    <property type="match status" value="1"/>
</dbReference>
<reference evidence="8" key="2">
    <citation type="submission" date="2020-01" db="EMBL/GenBank/DDBJ databases">
        <title>Population-level Yeast Reference Genomes.</title>
        <authorList>
            <person name="Yue J.-X."/>
        </authorList>
    </citation>
    <scope>NUCLEOTIDE SEQUENCE</scope>
    <source>
        <strain evidence="8">CBS432</strain>
    </source>
</reference>
<evidence type="ECO:0000256" key="4">
    <source>
        <dbReference type="ARBA" id="ARBA00061225"/>
    </source>
</evidence>
<dbReference type="PANTHER" id="PTHR15615">
    <property type="match status" value="1"/>
</dbReference>
<sequence length="309" mass="35280">MSNYEALLQFNRKAVSKEMVQYLASTTASIIKIKKTNSMIDIALPAPPLTKFINRLIKHSNVQTPTLMATSVYLAKLRSIIPSNVYGIETTRHRIFLGCLILAAKTLNDSSPLNKHWAEYTDGLLILREVNTIERELLEYFDWDVTISTDDLITCLSPFLKPIKEEKLYKSQRDRHTLNSPSAQEKDMVDKSSSSHSRSSSNLSIPSLASTSTLSTLESRRSNLSNYSNRIRTLPELHESNDISDKFSPREYNIYSKQNNKENRRPIPTSKPFNFSKARPVILKTGLDKPMINEDSRVKKSNWSNFFKS</sequence>
<dbReference type="GO" id="GO:0016538">
    <property type="term" value="F:cyclin-dependent protein serine/threonine kinase regulator activity"/>
    <property type="evidence" value="ECO:0007669"/>
    <property type="project" value="TreeGrafter"/>
</dbReference>
<reference evidence="8" key="3">
    <citation type="submission" date="2025-07" db="EMBL/GenBank/DDBJ databases">
        <authorList>
            <consortium name="NCBI Genome Project"/>
        </authorList>
    </citation>
    <scope>NUCLEOTIDE SEQUENCE</scope>
    <source>
        <strain evidence="8">CBS432</strain>
    </source>
</reference>
<dbReference type="Gene3D" id="1.10.472.10">
    <property type="entry name" value="Cyclin-like"/>
    <property type="match status" value="1"/>
</dbReference>
<evidence type="ECO:0000256" key="3">
    <source>
        <dbReference type="ARBA" id="ARBA00023306"/>
    </source>
</evidence>
<dbReference type="SMART" id="SM00385">
    <property type="entry name" value="CYCLIN"/>
    <property type="match status" value="1"/>
</dbReference>
<feature type="region of interest" description="Disordered" evidence="6">
    <location>
        <begin position="256"/>
        <end position="275"/>
    </location>
</feature>
<reference evidence="8" key="4">
    <citation type="submission" date="2025-08" db="UniProtKB">
        <authorList>
            <consortium name="RefSeq"/>
        </authorList>
    </citation>
    <scope>IDENTIFICATION</scope>
    <source>
        <strain evidence="8">CBS432</strain>
    </source>
</reference>
<feature type="compositionally biased region" description="Low complexity" evidence="6">
    <location>
        <begin position="192"/>
        <end position="206"/>
    </location>
</feature>
<dbReference type="InterPro" id="IPR006671">
    <property type="entry name" value="Cyclin_N"/>
</dbReference>
<accession>A0A8B8UN05</accession>
<dbReference type="InterPro" id="IPR013922">
    <property type="entry name" value="Cyclin_PHO80-like"/>
</dbReference>
<dbReference type="InterPro" id="IPR012104">
    <property type="entry name" value="PHO85_cyclin_1/2/9"/>
</dbReference>
<evidence type="ECO:0000256" key="6">
    <source>
        <dbReference type="SAM" id="MobiDB-lite"/>
    </source>
</evidence>
<dbReference type="VEuPathDB" id="FungiDB:SPAR_D01110"/>
<dbReference type="GO" id="GO:0019901">
    <property type="term" value="F:protein kinase binding"/>
    <property type="evidence" value="ECO:0007669"/>
    <property type="project" value="InterPro"/>
</dbReference>
<keyword evidence="3" id="KW-0131">Cell cycle</keyword>
<feature type="region of interest" description="Disordered" evidence="6">
    <location>
        <begin position="170"/>
        <end position="206"/>
    </location>
</feature>
<dbReference type="RefSeq" id="XP_033765144.1">
    <property type="nucleotide sequence ID" value="XM_033909253.1"/>
</dbReference>
<reference evidence="8" key="1">
    <citation type="journal article" date="2017" name="Nat. Genet.">
        <title>Contrasting evolutionary genome dynamics between domesticated and wild yeasts.</title>
        <authorList>
            <person name="Yue J.X."/>
            <person name="Li J."/>
            <person name="Aigrain L."/>
            <person name="Hallin J."/>
            <person name="Persson K."/>
            <person name="Oliver K."/>
            <person name="Bergstrom A."/>
            <person name="Coupland P."/>
            <person name="Warringer J."/>
            <person name="Lagomarsino M.C."/>
            <person name="Fischer G."/>
            <person name="Durbin R."/>
            <person name="Liti G."/>
        </authorList>
    </citation>
    <scope>NUCLEOTIDE SEQUENCE</scope>
    <source>
        <strain evidence="8">CBS432</strain>
    </source>
</reference>
<dbReference type="CDD" id="cd20557">
    <property type="entry name" value="CYCLIN_ScPCL1-like"/>
    <property type="match status" value="1"/>
</dbReference>
<keyword evidence="2 5" id="KW-0195">Cyclin</keyword>
<dbReference type="FunFam" id="1.10.472.10:FF:000084">
    <property type="entry name" value="PCL9p Cyclin"/>
    <property type="match status" value="1"/>
</dbReference>
<evidence type="ECO:0000256" key="1">
    <source>
        <dbReference type="ARBA" id="ARBA00022618"/>
    </source>
</evidence>
<gene>
    <name evidence="8" type="primary">PCL2</name>
    <name evidence="8" type="ORF">SPAR_D01110</name>
</gene>
<dbReference type="GO" id="GO:0051301">
    <property type="term" value="P:cell division"/>
    <property type="evidence" value="ECO:0007669"/>
    <property type="project" value="UniProtKB-KW"/>
</dbReference>
<dbReference type="AlphaFoldDB" id="A0A8B8UN05"/>
<dbReference type="GO" id="GO:0005634">
    <property type="term" value="C:nucleus"/>
    <property type="evidence" value="ECO:0007669"/>
    <property type="project" value="TreeGrafter"/>
</dbReference>
<feature type="domain" description="Cyclin-like" evidence="7">
    <location>
        <begin position="51"/>
        <end position="139"/>
    </location>
</feature>
<evidence type="ECO:0000256" key="5">
    <source>
        <dbReference type="RuleBase" id="RU000383"/>
    </source>
</evidence>
<dbReference type="KEGG" id="spao:SPAR_D01110"/>
<name>A0A8B8UN05_SACPA</name>
<dbReference type="InterPro" id="IPR013763">
    <property type="entry name" value="Cyclin-like_dom"/>
</dbReference>
<comment type="similarity">
    <text evidence="4">Belongs to the cyclin family. PCL1,2 subfamily.</text>
</comment>
<dbReference type="GeneID" id="54629358"/>
<dbReference type="OrthoDB" id="10250320at2759"/>
<evidence type="ECO:0000259" key="7">
    <source>
        <dbReference type="SMART" id="SM00385"/>
    </source>
</evidence>
<proteinExistence type="inferred from homology"/>
<dbReference type="GO" id="GO:0000131">
    <property type="term" value="C:incipient cellular bud site"/>
    <property type="evidence" value="ECO:0007669"/>
    <property type="project" value="UniProtKB-ARBA"/>
</dbReference>
<dbReference type="GO" id="GO:0051726">
    <property type="term" value="P:regulation of cell cycle"/>
    <property type="evidence" value="ECO:0007669"/>
    <property type="project" value="InterPro"/>
</dbReference>
<protein>
    <submittedName>
        <fullName evidence="8">Cyclin PCL2</fullName>
    </submittedName>
</protein>
<dbReference type="PIRSF" id="PIRSF016511">
    <property type="entry name" value="Cyclin_Pcl"/>
    <property type="match status" value="1"/>
</dbReference>
<keyword evidence="1" id="KW-0132">Cell division</keyword>
<dbReference type="SUPFAM" id="SSF47954">
    <property type="entry name" value="Cyclin-like"/>
    <property type="match status" value="1"/>
</dbReference>
<evidence type="ECO:0000313" key="8">
    <source>
        <dbReference type="RefSeq" id="XP_033765144.1"/>
    </source>
</evidence>
<organism evidence="8">
    <name type="scientific">Saccharomyces paradoxus</name>
    <name type="common">Yeast</name>
    <name type="synonym">Saccharomyces douglasii</name>
    <dbReference type="NCBI Taxonomy" id="27291"/>
    <lineage>
        <taxon>Eukaryota</taxon>
        <taxon>Fungi</taxon>
        <taxon>Dikarya</taxon>
        <taxon>Ascomycota</taxon>
        <taxon>Saccharomycotina</taxon>
        <taxon>Saccharomycetes</taxon>
        <taxon>Saccharomycetales</taxon>
        <taxon>Saccharomycetaceae</taxon>
        <taxon>Saccharomyces</taxon>
    </lineage>
</organism>
<dbReference type="GO" id="GO:0032878">
    <property type="term" value="P:regulation of establishment or maintenance of cell polarity"/>
    <property type="evidence" value="ECO:0007669"/>
    <property type="project" value="UniProtKB-ARBA"/>
</dbReference>
<evidence type="ECO:0000256" key="2">
    <source>
        <dbReference type="ARBA" id="ARBA00023127"/>
    </source>
</evidence>
<dbReference type="InterPro" id="IPR036915">
    <property type="entry name" value="Cyclin-like_sf"/>
</dbReference>
<dbReference type="PANTHER" id="PTHR15615:SF10">
    <property type="entry name" value="PHO85 CYCLIN-2-RELATED"/>
    <property type="match status" value="1"/>
</dbReference>